<accession>A0ABD1EZL1</accession>
<dbReference type="PANTHER" id="PTHR11012:SF55">
    <property type="entry name" value="BHLH DOMAIN-CONTAINING PROTEIN"/>
    <property type="match status" value="1"/>
</dbReference>
<dbReference type="InterPro" id="IPR015897">
    <property type="entry name" value="CHK_kinase-like"/>
</dbReference>
<evidence type="ECO:0000313" key="3">
    <source>
        <dbReference type="Proteomes" id="UP001566132"/>
    </source>
</evidence>
<evidence type="ECO:0000259" key="1">
    <source>
        <dbReference type="SMART" id="SM00587"/>
    </source>
</evidence>
<keyword evidence="3" id="KW-1185">Reference proteome</keyword>
<name>A0ABD1EZL1_HYPHA</name>
<dbReference type="InterPro" id="IPR004119">
    <property type="entry name" value="EcKL"/>
</dbReference>
<sequence>MTTIPEIKNLEVLLKNNLQHDEVVVEYESSRLTAPGENYGSIMLRVTAKIKNITTGNERNLEIVAKLIPGNKKIEEIFDTQVTYKTEFNFYATVIPTLNTFLKSRGVNKDIDVVARFYGGRINLDGSDRVDEDAVIVLENLKANGYVTGKKNIGLDVPSAKIVLDSLAKFHSVGIGLRLLQPEIFDKNIRPHFYNFVSSYIKDMVYAGLIQVLEGSDEFNTDHIERAKIAYTHDPKKVDVSDIWGTLTNCDAWTNNLLIKYEDGKPVHCVLVDFQVLNYGTPHIDVIFFLLSSLLYEKLEENIDHLLDYYYEQLLLNLKELKMDINIFSRDSFDEETKIAVKNYEYFHTMWMLVPIMNENLKSVDQIAASKNLLNWEKEHVDRAITITKICIQRGWI</sequence>
<gene>
    <name evidence="2" type="ORF">ABEB36_005124</name>
</gene>
<dbReference type="SUPFAM" id="SSF56112">
    <property type="entry name" value="Protein kinase-like (PK-like)"/>
    <property type="match status" value="1"/>
</dbReference>
<dbReference type="EMBL" id="JBDJPC010000004">
    <property type="protein sequence ID" value="KAL1505595.1"/>
    <property type="molecule type" value="Genomic_DNA"/>
</dbReference>
<comment type="caution">
    <text evidence="2">The sequence shown here is derived from an EMBL/GenBank/DDBJ whole genome shotgun (WGS) entry which is preliminary data.</text>
</comment>
<dbReference type="PANTHER" id="PTHR11012">
    <property type="entry name" value="PROTEIN KINASE-LIKE DOMAIN-CONTAINING"/>
    <property type="match status" value="1"/>
</dbReference>
<organism evidence="2 3">
    <name type="scientific">Hypothenemus hampei</name>
    <name type="common">Coffee berry borer</name>
    <dbReference type="NCBI Taxonomy" id="57062"/>
    <lineage>
        <taxon>Eukaryota</taxon>
        <taxon>Metazoa</taxon>
        <taxon>Ecdysozoa</taxon>
        <taxon>Arthropoda</taxon>
        <taxon>Hexapoda</taxon>
        <taxon>Insecta</taxon>
        <taxon>Pterygota</taxon>
        <taxon>Neoptera</taxon>
        <taxon>Endopterygota</taxon>
        <taxon>Coleoptera</taxon>
        <taxon>Polyphaga</taxon>
        <taxon>Cucujiformia</taxon>
        <taxon>Curculionidae</taxon>
        <taxon>Scolytinae</taxon>
        <taxon>Hypothenemus</taxon>
    </lineage>
</organism>
<dbReference type="AlphaFoldDB" id="A0ABD1EZL1"/>
<evidence type="ECO:0000313" key="2">
    <source>
        <dbReference type="EMBL" id="KAL1505595.1"/>
    </source>
</evidence>
<dbReference type="Pfam" id="PF02958">
    <property type="entry name" value="EcKL"/>
    <property type="match status" value="1"/>
</dbReference>
<proteinExistence type="predicted"/>
<protein>
    <recommendedName>
        <fullName evidence="1">CHK kinase-like domain-containing protein</fullName>
    </recommendedName>
</protein>
<dbReference type="InterPro" id="IPR011009">
    <property type="entry name" value="Kinase-like_dom_sf"/>
</dbReference>
<dbReference type="Proteomes" id="UP001566132">
    <property type="component" value="Unassembled WGS sequence"/>
</dbReference>
<dbReference type="SMART" id="SM00587">
    <property type="entry name" value="CHK"/>
    <property type="match status" value="1"/>
</dbReference>
<reference evidence="2 3" key="1">
    <citation type="submission" date="2024-05" db="EMBL/GenBank/DDBJ databases">
        <title>Genetic variation in Jamaican populations of the coffee berry borer (Hypothenemus hampei).</title>
        <authorList>
            <person name="Errbii M."/>
            <person name="Myrie A."/>
        </authorList>
    </citation>
    <scope>NUCLEOTIDE SEQUENCE [LARGE SCALE GENOMIC DNA]</scope>
    <source>
        <strain evidence="2">JA-Hopewell-2020-01-JO</strain>
        <tissue evidence="2">Whole body</tissue>
    </source>
</reference>
<feature type="domain" description="CHK kinase-like" evidence="1">
    <location>
        <begin position="136"/>
        <end position="320"/>
    </location>
</feature>